<feature type="transmembrane region" description="Helical" evidence="2">
    <location>
        <begin position="32"/>
        <end position="52"/>
    </location>
</feature>
<reference evidence="3 4" key="1">
    <citation type="submission" date="2024-06" db="EMBL/GenBank/DDBJ databases">
        <authorList>
            <person name="Woo H."/>
        </authorList>
    </citation>
    <scope>NUCLEOTIDE SEQUENCE [LARGE SCALE GENOMIC DNA]</scope>
    <source>
        <strain evidence="3 4">S2-g</strain>
    </source>
</reference>
<name>A0ABV3QK02_9GAMM</name>
<proteinExistence type="predicted"/>
<keyword evidence="4" id="KW-1185">Reference proteome</keyword>
<feature type="region of interest" description="Disordered" evidence="1">
    <location>
        <begin position="1"/>
        <end position="26"/>
    </location>
</feature>
<dbReference type="EMBL" id="JBFOHL010000001">
    <property type="protein sequence ID" value="MEW9622766.1"/>
    <property type="molecule type" value="Genomic_DNA"/>
</dbReference>
<keyword evidence="2" id="KW-1133">Transmembrane helix</keyword>
<protein>
    <submittedName>
        <fullName evidence="3">Uncharacterized protein</fullName>
    </submittedName>
</protein>
<sequence length="54" mass="6060">MTTSRMTSGHMTSGIADQRFEQGRRRGVRRTVTVLAIVVGAFYLLSFAQILLMK</sequence>
<dbReference type="Proteomes" id="UP001556170">
    <property type="component" value="Unassembled WGS sequence"/>
</dbReference>
<gene>
    <name evidence="3" type="ORF">ABQJ56_00775</name>
</gene>
<evidence type="ECO:0000256" key="2">
    <source>
        <dbReference type="SAM" id="Phobius"/>
    </source>
</evidence>
<evidence type="ECO:0000313" key="3">
    <source>
        <dbReference type="EMBL" id="MEW9622766.1"/>
    </source>
</evidence>
<accession>A0ABV3QK02</accession>
<dbReference type="RefSeq" id="WP_367843080.1">
    <property type="nucleotide sequence ID" value="NZ_JBFOHL010000001.1"/>
</dbReference>
<feature type="compositionally biased region" description="Polar residues" evidence="1">
    <location>
        <begin position="1"/>
        <end position="11"/>
    </location>
</feature>
<evidence type="ECO:0000256" key="1">
    <source>
        <dbReference type="SAM" id="MobiDB-lite"/>
    </source>
</evidence>
<comment type="caution">
    <text evidence="3">The sequence shown here is derived from an EMBL/GenBank/DDBJ whole genome shotgun (WGS) entry which is preliminary data.</text>
</comment>
<evidence type="ECO:0000313" key="4">
    <source>
        <dbReference type="Proteomes" id="UP001556170"/>
    </source>
</evidence>
<organism evidence="3 4">
    <name type="scientific">Rhodanobacter geophilus</name>
    <dbReference type="NCBI Taxonomy" id="3162488"/>
    <lineage>
        <taxon>Bacteria</taxon>
        <taxon>Pseudomonadati</taxon>
        <taxon>Pseudomonadota</taxon>
        <taxon>Gammaproteobacteria</taxon>
        <taxon>Lysobacterales</taxon>
        <taxon>Rhodanobacteraceae</taxon>
        <taxon>Rhodanobacter</taxon>
    </lineage>
</organism>
<keyword evidence="2" id="KW-0812">Transmembrane</keyword>
<keyword evidence="2" id="KW-0472">Membrane</keyword>